<dbReference type="STRING" id="1314751.GCA_001591425_01691"/>
<keyword evidence="4 7" id="KW-0812">Transmembrane</keyword>
<feature type="transmembrane region" description="Helical" evidence="7">
    <location>
        <begin position="119"/>
        <end position="140"/>
    </location>
</feature>
<dbReference type="Proteomes" id="UP000215224">
    <property type="component" value="Chromosome"/>
</dbReference>
<dbReference type="Gene3D" id="1.10.3720.10">
    <property type="entry name" value="MetI-like"/>
    <property type="match status" value="1"/>
</dbReference>
<dbReference type="EMBL" id="CP018866">
    <property type="protein sequence ID" value="AST90677.1"/>
    <property type="molecule type" value="Genomic_DNA"/>
</dbReference>
<accession>A0A223KMQ7</accession>
<feature type="transmembrane region" description="Helical" evidence="7">
    <location>
        <begin position="6"/>
        <end position="26"/>
    </location>
</feature>
<evidence type="ECO:0000256" key="6">
    <source>
        <dbReference type="ARBA" id="ARBA00023136"/>
    </source>
</evidence>
<keyword evidence="2 7" id="KW-0813">Transport</keyword>
<dbReference type="PANTHER" id="PTHR30151:SF0">
    <property type="entry name" value="ABC TRANSPORTER PERMEASE PROTEIN MJ0413-RELATED"/>
    <property type="match status" value="1"/>
</dbReference>
<dbReference type="GO" id="GO:0055085">
    <property type="term" value="P:transmembrane transport"/>
    <property type="evidence" value="ECO:0007669"/>
    <property type="project" value="InterPro"/>
</dbReference>
<keyword evidence="3" id="KW-1003">Cell membrane</keyword>
<feature type="transmembrane region" description="Helical" evidence="7">
    <location>
        <begin position="216"/>
        <end position="236"/>
    </location>
</feature>
<evidence type="ECO:0000256" key="1">
    <source>
        <dbReference type="ARBA" id="ARBA00004651"/>
    </source>
</evidence>
<feature type="transmembrane region" description="Helical" evidence="7">
    <location>
        <begin position="93"/>
        <end position="113"/>
    </location>
</feature>
<dbReference type="PANTHER" id="PTHR30151">
    <property type="entry name" value="ALKANE SULFONATE ABC TRANSPORTER-RELATED, MEMBRANE SUBUNIT"/>
    <property type="match status" value="1"/>
</dbReference>
<dbReference type="InterPro" id="IPR000515">
    <property type="entry name" value="MetI-like"/>
</dbReference>
<feature type="domain" description="ABC transmembrane type-1" evidence="8">
    <location>
        <begin position="55"/>
        <end position="235"/>
    </location>
</feature>
<dbReference type="KEGG" id="bcoh:BC6307_04955"/>
<feature type="transmembrane region" description="Helical" evidence="7">
    <location>
        <begin position="62"/>
        <end position="81"/>
    </location>
</feature>
<comment type="similarity">
    <text evidence="7">Belongs to the binding-protein-dependent transport system permease family.</text>
</comment>
<evidence type="ECO:0000256" key="4">
    <source>
        <dbReference type="ARBA" id="ARBA00022692"/>
    </source>
</evidence>
<reference evidence="9 10" key="1">
    <citation type="submission" date="2016-12" db="EMBL/GenBank/DDBJ databases">
        <title>The whole genome sequencing and assembly of Bacillus cohnii DSM 6307T strain.</title>
        <authorList>
            <person name="Lee Y.-J."/>
            <person name="Yi H."/>
            <person name="Bahn Y.-S."/>
            <person name="Kim J.F."/>
            <person name="Lee D.-W."/>
        </authorList>
    </citation>
    <scope>NUCLEOTIDE SEQUENCE [LARGE SCALE GENOMIC DNA]</scope>
    <source>
        <strain evidence="9 10">DSM 6307</strain>
    </source>
</reference>
<gene>
    <name evidence="9" type="ORF">BC6307_04955</name>
</gene>
<protein>
    <submittedName>
        <fullName evidence="9">ABC transporter permease</fullName>
    </submittedName>
</protein>
<evidence type="ECO:0000256" key="2">
    <source>
        <dbReference type="ARBA" id="ARBA00022448"/>
    </source>
</evidence>
<keyword evidence="6 7" id="KW-0472">Membrane</keyword>
<dbReference type="CDD" id="cd06261">
    <property type="entry name" value="TM_PBP2"/>
    <property type="match status" value="1"/>
</dbReference>
<organism evidence="9 10">
    <name type="scientific">Sutcliffiella cohnii</name>
    <dbReference type="NCBI Taxonomy" id="33932"/>
    <lineage>
        <taxon>Bacteria</taxon>
        <taxon>Bacillati</taxon>
        <taxon>Bacillota</taxon>
        <taxon>Bacilli</taxon>
        <taxon>Bacillales</taxon>
        <taxon>Bacillaceae</taxon>
        <taxon>Sutcliffiella</taxon>
    </lineage>
</organism>
<evidence type="ECO:0000256" key="7">
    <source>
        <dbReference type="RuleBase" id="RU363032"/>
    </source>
</evidence>
<sequence>MKTWRNRIIFFVGLFLFWEVIVRLIGWPPVVMPKPTDVFPAMWTGFTDMTLVYALLASFQRLAIGLGLSLLIGTGLGIWLAKSKTADDTVGSLVLALQSVPSIVWLPLAIVWFGYSETAIIFIVTLGGTLVMTINMRMGIKNVPPLYIKAASTMGASGFEMFWKIILPASIPYAVTGVRLAWAFAWRALMAAELLSMGPGLGYSLKWASEFAKMDIVFGIIIIICVIGTVVDFLIFQRMEKSVARRWGLEESN</sequence>
<evidence type="ECO:0000313" key="10">
    <source>
        <dbReference type="Proteomes" id="UP000215224"/>
    </source>
</evidence>
<evidence type="ECO:0000259" key="8">
    <source>
        <dbReference type="PROSITE" id="PS50928"/>
    </source>
</evidence>
<dbReference type="SUPFAM" id="SSF161098">
    <property type="entry name" value="MetI-like"/>
    <property type="match status" value="1"/>
</dbReference>
<evidence type="ECO:0000256" key="5">
    <source>
        <dbReference type="ARBA" id="ARBA00022989"/>
    </source>
</evidence>
<comment type="subcellular location">
    <subcellularLocation>
        <location evidence="1 7">Cell membrane</location>
        <topology evidence="1 7">Multi-pass membrane protein</topology>
    </subcellularLocation>
</comment>
<feature type="transmembrane region" description="Helical" evidence="7">
    <location>
        <begin position="161"/>
        <end position="185"/>
    </location>
</feature>
<dbReference type="AlphaFoldDB" id="A0A223KMQ7"/>
<evidence type="ECO:0000313" key="9">
    <source>
        <dbReference type="EMBL" id="AST90677.1"/>
    </source>
</evidence>
<keyword evidence="5 7" id="KW-1133">Transmembrane helix</keyword>
<dbReference type="GO" id="GO:0005886">
    <property type="term" value="C:plasma membrane"/>
    <property type="evidence" value="ECO:0007669"/>
    <property type="project" value="UniProtKB-SubCell"/>
</dbReference>
<dbReference type="PROSITE" id="PS50928">
    <property type="entry name" value="ABC_TM1"/>
    <property type="match status" value="1"/>
</dbReference>
<dbReference type="InterPro" id="IPR035906">
    <property type="entry name" value="MetI-like_sf"/>
</dbReference>
<dbReference type="Pfam" id="PF00528">
    <property type="entry name" value="BPD_transp_1"/>
    <property type="match status" value="1"/>
</dbReference>
<dbReference type="RefSeq" id="WP_066414645.1">
    <property type="nucleotide sequence ID" value="NZ_CP018866.1"/>
</dbReference>
<keyword evidence="10" id="KW-1185">Reference proteome</keyword>
<proteinExistence type="inferred from homology"/>
<name>A0A223KMQ7_9BACI</name>
<evidence type="ECO:0000256" key="3">
    <source>
        <dbReference type="ARBA" id="ARBA00022475"/>
    </source>
</evidence>